<proteinExistence type="predicted"/>
<keyword evidence="3" id="KW-1185">Reference proteome</keyword>
<organism evidence="2 3">
    <name type="scientific">Schizophyllum amplum</name>
    <dbReference type="NCBI Taxonomy" id="97359"/>
    <lineage>
        <taxon>Eukaryota</taxon>
        <taxon>Fungi</taxon>
        <taxon>Dikarya</taxon>
        <taxon>Basidiomycota</taxon>
        <taxon>Agaricomycotina</taxon>
        <taxon>Agaricomycetes</taxon>
        <taxon>Agaricomycetidae</taxon>
        <taxon>Agaricales</taxon>
        <taxon>Schizophyllaceae</taxon>
        <taxon>Schizophyllum</taxon>
    </lineage>
</organism>
<accession>A0A550BT14</accession>
<evidence type="ECO:0000313" key="3">
    <source>
        <dbReference type="Proteomes" id="UP000320762"/>
    </source>
</evidence>
<dbReference type="Proteomes" id="UP000320762">
    <property type="component" value="Unassembled WGS sequence"/>
</dbReference>
<gene>
    <name evidence="2" type="ORF">BD626DRAFT_523520</name>
</gene>
<feature type="compositionally biased region" description="Pro residues" evidence="1">
    <location>
        <begin position="176"/>
        <end position="193"/>
    </location>
</feature>
<sequence length="507" mass="57245">MAPKFKRKEYKVPKNAVFLVVVNPWGQDGIDRTTSQRGFHNNLGAWLEIACGSRPTCVYYQGTHAEVIVEFGKDVNLNKLLGDHALEDVFGAPGLPGASSIYPYNYKMNGNPQNKQWAEALFDYRDIPAEFPVRRRYPLPRRPEARPKTHHSGILGSIPDDHWDRVDGLRREQRSPTPPLPPPLPPVPPPPPATNFLPYERPVQLAAASIKEEEPVVQVKAELGVKRDPYEEDDDYARNLWPAPTTDEEDVKPIIKAEPDSNYIVKEEDAGGSCLPGVKREDDGGRVSAQWQQMFNGLELPRPPTDDVKPVQAVKSEEAGVNFNQHVKTEHLDDTSEDAGRLLEEVFSQLPEHIRTGQYASSGALSVKADDSQFARSFDSFPPRGVEGPSTGAHSQRIKNEFADDYERSRSDLHGYSRDDSRRASSSRAPPPLQANRHQDRSSPVKRESDERSYLQRPDLRADIKPSLGYRDAARDPRRRGEPPKRELDGDRREDREHKRVKSERLS</sequence>
<dbReference type="EMBL" id="VDMD01000105">
    <property type="protein sequence ID" value="TRM55651.1"/>
    <property type="molecule type" value="Genomic_DNA"/>
</dbReference>
<reference evidence="2 3" key="1">
    <citation type="journal article" date="2019" name="New Phytol.">
        <title>Comparative genomics reveals unique wood-decay strategies and fruiting body development in the Schizophyllaceae.</title>
        <authorList>
            <person name="Almasi E."/>
            <person name="Sahu N."/>
            <person name="Krizsan K."/>
            <person name="Balint B."/>
            <person name="Kovacs G.M."/>
            <person name="Kiss B."/>
            <person name="Cseklye J."/>
            <person name="Drula E."/>
            <person name="Henrissat B."/>
            <person name="Nagy I."/>
            <person name="Chovatia M."/>
            <person name="Adam C."/>
            <person name="LaButti K."/>
            <person name="Lipzen A."/>
            <person name="Riley R."/>
            <person name="Grigoriev I.V."/>
            <person name="Nagy L.G."/>
        </authorList>
    </citation>
    <scope>NUCLEOTIDE SEQUENCE [LARGE SCALE GENOMIC DNA]</scope>
    <source>
        <strain evidence="2 3">NL-1724</strain>
    </source>
</reference>
<dbReference type="OrthoDB" id="2996389at2759"/>
<feature type="compositionally biased region" description="Basic and acidic residues" evidence="1">
    <location>
        <begin position="437"/>
        <end position="464"/>
    </location>
</feature>
<feature type="region of interest" description="Disordered" evidence="1">
    <location>
        <begin position="375"/>
        <end position="507"/>
    </location>
</feature>
<evidence type="ECO:0000313" key="2">
    <source>
        <dbReference type="EMBL" id="TRM55651.1"/>
    </source>
</evidence>
<evidence type="ECO:0000256" key="1">
    <source>
        <dbReference type="SAM" id="MobiDB-lite"/>
    </source>
</evidence>
<protein>
    <submittedName>
        <fullName evidence="2">Uncharacterized protein</fullName>
    </submittedName>
</protein>
<name>A0A550BT14_9AGAR</name>
<feature type="compositionally biased region" description="Basic and acidic residues" evidence="1">
    <location>
        <begin position="398"/>
        <end position="423"/>
    </location>
</feature>
<comment type="caution">
    <text evidence="2">The sequence shown here is derived from an EMBL/GenBank/DDBJ whole genome shotgun (WGS) entry which is preliminary data.</text>
</comment>
<feature type="compositionally biased region" description="Basic and acidic residues" evidence="1">
    <location>
        <begin position="159"/>
        <end position="174"/>
    </location>
</feature>
<dbReference type="AlphaFoldDB" id="A0A550BT14"/>
<feature type="compositionally biased region" description="Basic and acidic residues" evidence="1">
    <location>
        <begin position="472"/>
        <end position="507"/>
    </location>
</feature>
<feature type="region of interest" description="Disordered" evidence="1">
    <location>
        <begin position="139"/>
        <end position="196"/>
    </location>
</feature>